<accession>A0A653EZH7</accession>
<gene>
    <name evidence="1" type="ORF">BIN_B_04707</name>
</gene>
<proteinExistence type="predicted"/>
<name>A0A653EZH7_9MYCO</name>
<protein>
    <submittedName>
        <fullName evidence="1">Uncharacterized protein</fullName>
    </submittedName>
</protein>
<organism evidence="1">
    <name type="scientific">Mycobacterium riyadhense</name>
    <dbReference type="NCBI Taxonomy" id="486698"/>
    <lineage>
        <taxon>Bacteria</taxon>
        <taxon>Bacillati</taxon>
        <taxon>Actinomycetota</taxon>
        <taxon>Actinomycetes</taxon>
        <taxon>Mycobacteriales</taxon>
        <taxon>Mycobacteriaceae</taxon>
        <taxon>Mycobacterium</taxon>
    </lineage>
</organism>
<dbReference type="AlphaFoldDB" id="A0A653EZH7"/>
<dbReference type="EMBL" id="LR589141">
    <property type="protein sequence ID" value="VTP02810.1"/>
    <property type="molecule type" value="Genomic_DNA"/>
</dbReference>
<sequence length="81" mass="9036">MKHYFDESLRQLNTAITMPISTVIGPMMDQVVVLLIGLPPSTPNPWSAQIKPNSAMINPTANVTMKALLIWRCYARIVLDP</sequence>
<evidence type="ECO:0000313" key="1">
    <source>
        <dbReference type="EMBL" id="VTP02810.1"/>
    </source>
</evidence>
<reference evidence="1" key="1">
    <citation type="submission" date="2019-05" db="EMBL/GenBank/DDBJ databases">
        <authorList>
            <person name="Naeem R."/>
            <person name="Antony C."/>
            <person name="Guan Q."/>
        </authorList>
    </citation>
    <scope>NUCLEOTIDE SEQUENCE</scope>
    <source>
        <strain evidence="1">2</strain>
    </source>
</reference>